<name>A0A2H1V8L6_SPOFR</name>
<dbReference type="InterPro" id="IPR011011">
    <property type="entry name" value="Znf_FYVE_PHD"/>
</dbReference>
<protein>
    <submittedName>
        <fullName evidence="2">SFRICE_016287</fullName>
    </submittedName>
</protein>
<gene>
    <name evidence="2" type="ORF">SFRICE_016287</name>
</gene>
<dbReference type="EMBL" id="ODYU01001225">
    <property type="protein sequence ID" value="SOQ37146.1"/>
    <property type="molecule type" value="Genomic_DNA"/>
</dbReference>
<organism evidence="2">
    <name type="scientific">Spodoptera frugiperda</name>
    <name type="common">Fall armyworm</name>
    <dbReference type="NCBI Taxonomy" id="7108"/>
    <lineage>
        <taxon>Eukaryota</taxon>
        <taxon>Metazoa</taxon>
        <taxon>Ecdysozoa</taxon>
        <taxon>Arthropoda</taxon>
        <taxon>Hexapoda</taxon>
        <taxon>Insecta</taxon>
        <taxon>Pterygota</taxon>
        <taxon>Neoptera</taxon>
        <taxon>Endopterygota</taxon>
        <taxon>Lepidoptera</taxon>
        <taxon>Glossata</taxon>
        <taxon>Ditrysia</taxon>
        <taxon>Noctuoidea</taxon>
        <taxon>Noctuidae</taxon>
        <taxon>Amphipyrinae</taxon>
        <taxon>Spodoptera</taxon>
    </lineage>
</organism>
<reference evidence="2" key="1">
    <citation type="submission" date="2016-07" db="EMBL/GenBank/DDBJ databases">
        <authorList>
            <person name="Bretaudeau A."/>
        </authorList>
    </citation>
    <scope>NUCLEOTIDE SEQUENCE</scope>
    <source>
        <strain evidence="2">Rice</strain>
        <tissue evidence="2">Whole body</tissue>
    </source>
</reference>
<dbReference type="SUPFAM" id="SSF57903">
    <property type="entry name" value="FYVE/PHD zinc finger"/>
    <property type="match status" value="1"/>
</dbReference>
<accession>A0A2H1V8L6</accession>
<proteinExistence type="predicted"/>
<sequence length="294" mass="33056">MLIQYQVTSIFDRPFKKVATVGNAASAFRVTGIYPFDDNLFTEADFAPSSVTDMFGPSADTVAVNPPISSSVDAIESQKQQSHQAVSVAHESIASASADLEETQGIERLNILTVAEVHHQPTLPIPEQHIILTAAESHALSDPMDEIEEFQEQHMVSPSILRNISNNQESHIPLICISPLPKATQIQTRRKNGSKSEIITNSPFKNMLEEKEKKIDKKSQKTRKPKMNMETKRKYKTTNSKKKSSTQEYYCPLCREKYGETAEVWIECTISKSWWHEACTSYEIGIFTCDLCIV</sequence>
<feature type="region of interest" description="Disordered" evidence="1">
    <location>
        <begin position="211"/>
        <end position="240"/>
    </location>
</feature>
<dbReference type="AlphaFoldDB" id="A0A2H1V8L6"/>
<evidence type="ECO:0000256" key="1">
    <source>
        <dbReference type="SAM" id="MobiDB-lite"/>
    </source>
</evidence>
<dbReference type="CDD" id="cd15517">
    <property type="entry name" value="PHD_TCF19_like"/>
    <property type="match status" value="1"/>
</dbReference>
<evidence type="ECO:0000313" key="2">
    <source>
        <dbReference type="EMBL" id="SOQ37146.1"/>
    </source>
</evidence>